<dbReference type="SMART" id="SM00220">
    <property type="entry name" value="S_TKc"/>
    <property type="match status" value="1"/>
</dbReference>
<evidence type="ECO:0000313" key="3">
    <source>
        <dbReference type="Proteomes" id="UP000018426"/>
    </source>
</evidence>
<dbReference type="AlphaFoldDB" id="N8Q440"/>
<comment type="caution">
    <text evidence="2">The sequence shown here is derived from an EMBL/GenBank/DDBJ whole genome shotgun (WGS) entry which is preliminary data.</text>
</comment>
<dbReference type="GO" id="GO:0005524">
    <property type="term" value="F:ATP binding"/>
    <property type="evidence" value="ECO:0007669"/>
    <property type="project" value="InterPro"/>
</dbReference>
<feature type="domain" description="Protein kinase" evidence="1">
    <location>
        <begin position="19"/>
        <end position="307"/>
    </location>
</feature>
<dbReference type="InterPro" id="IPR011009">
    <property type="entry name" value="Kinase-like_dom_sf"/>
</dbReference>
<dbReference type="PROSITE" id="PS50011">
    <property type="entry name" value="PROTEIN_KINASE_DOM"/>
    <property type="match status" value="1"/>
</dbReference>
<accession>N8Q440</accession>
<evidence type="ECO:0000313" key="2">
    <source>
        <dbReference type="EMBL" id="ENU33300.1"/>
    </source>
</evidence>
<reference evidence="2 3" key="1">
    <citation type="submission" date="2013-02" db="EMBL/GenBank/DDBJ databases">
        <title>The Genome Sequence of Acinetobacter parvus NIPH 1103.</title>
        <authorList>
            <consortium name="The Broad Institute Genome Sequencing Platform"/>
            <consortium name="The Broad Institute Genome Sequencing Center for Infectious Disease"/>
            <person name="Cerqueira G."/>
            <person name="Feldgarden M."/>
            <person name="Courvalin P."/>
            <person name="Perichon B."/>
            <person name="Grillot-Courvalin C."/>
            <person name="Clermont D."/>
            <person name="Rocha E."/>
            <person name="Yoon E.-J."/>
            <person name="Nemec A."/>
            <person name="Walker B."/>
            <person name="Young S.K."/>
            <person name="Zeng Q."/>
            <person name="Gargeya S."/>
            <person name="Fitzgerald M."/>
            <person name="Haas B."/>
            <person name="Abouelleil A."/>
            <person name="Alvarado L."/>
            <person name="Arachchi H.M."/>
            <person name="Berlin A.M."/>
            <person name="Chapman S.B."/>
            <person name="Dewar J."/>
            <person name="Goldberg J."/>
            <person name="Griggs A."/>
            <person name="Gujja S."/>
            <person name="Hansen M."/>
            <person name="Howarth C."/>
            <person name="Imamovic A."/>
            <person name="Larimer J."/>
            <person name="McCowan C."/>
            <person name="Murphy C."/>
            <person name="Neiman D."/>
            <person name="Pearson M."/>
            <person name="Priest M."/>
            <person name="Roberts A."/>
            <person name="Saif S."/>
            <person name="Shea T."/>
            <person name="Sisk P."/>
            <person name="Sykes S."/>
            <person name="Wortman J."/>
            <person name="Nusbaum C."/>
            <person name="Birren B."/>
        </authorList>
    </citation>
    <scope>NUCLEOTIDE SEQUENCE [LARGE SCALE GENOMIC DNA]</scope>
    <source>
        <strain evidence="2 3">NIPH 1103</strain>
    </source>
</reference>
<dbReference type="RefSeq" id="WP_004679151.1">
    <property type="nucleotide sequence ID" value="NZ_KB849226.1"/>
</dbReference>
<dbReference type="SUPFAM" id="SSF56112">
    <property type="entry name" value="Protein kinase-like (PK-like)"/>
    <property type="match status" value="1"/>
</dbReference>
<dbReference type="Gene3D" id="1.10.510.10">
    <property type="entry name" value="Transferase(Phosphotransferase) domain 1"/>
    <property type="match status" value="1"/>
</dbReference>
<dbReference type="HOGENOM" id="CLU_043137_0_0_6"/>
<dbReference type="Pfam" id="PF00069">
    <property type="entry name" value="Pkinase"/>
    <property type="match status" value="1"/>
</dbReference>
<dbReference type="PATRIC" id="fig|1217671.3.peg.1705"/>
<gene>
    <name evidence="2" type="ORF">F989_01724</name>
</gene>
<dbReference type="EMBL" id="APOL01000026">
    <property type="protein sequence ID" value="ENU33300.1"/>
    <property type="molecule type" value="Genomic_DNA"/>
</dbReference>
<evidence type="ECO:0000259" key="1">
    <source>
        <dbReference type="PROSITE" id="PS50011"/>
    </source>
</evidence>
<dbReference type="PANTHER" id="PTHR24347">
    <property type="entry name" value="SERINE/THREONINE-PROTEIN KINASE"/>
    <property type="match status" value="1"/>
</dbReference>
<dbReference type="GO" id="GO:0004672">
    <property type="term" value="F:protein kinase activity"/>
    <property type="evidence" value="ECO:0007669"/>
    <property type="project" value="InterPro"/>
</dbReference>
<dbReference type="InterPro" id="IPR000719">
    <property type="entry name" value="Prot_kinase_dom"/>
</dbReference>
<dbReference type="Proteomes" id="UP000018426">
    <property type="component" value="Unassembled WGS sequence"/>
</dbReference>
<protein>
    <recommendedName>
        <fullName evidence="1">Protein kinase domain-containing protein</fullName>
    </recommendedName>
</protein>
<proteinExistence type="predicted"/>
<sequence>MTTDSKKTQTVTDYHGTSYSLVKKIGEGGQGMVLTTNHPNLVVKVSNAYTNEMQLKDDLAQIQTVMHLPLRDLKIALPLSLLKFKNRVGYVMELMDGLESLSSQIERIQNNATDTILYRDTGSFGRRLQILKQLAETLAKLHGRGLAFGDLSPNNIFVSQSVEHHQVWLIDADNIHSQEQFNQHSFHTKNYAAPELIRKESGNNTQTDAWSFAVIALQLLANIHPFNNGIAVQDEEPEIAEEKSERGEFPWIFDTEDDSNEWSGVGFPIIRMLNQRLFKLFQRCFGESRTAGSIYTRPTMGEWHYELHRATRLLLKCQTEDCHSSFIAINNDLICPFCNQPHLPEQHTRFSLWLYDTDDLAQDNPWTSCSEQFFLSLGEEQKIYHEPYSYFDMDALKPWCTLKLTEEGLQITPEHGETVIMQNKEGSTKANFTKSKLLKAEQKGHKDLLLSHPSLQTTENQPFAFFWRFTW</sequence>
<organism evidence="2 3">
    <name type="scientific">Acinetobacter parvus NIPH 1103</name>
    <dbReference type="NCBI Taxonomy" id="1217671"/>
    <lineage>
        <taxon>Bacteria</taxon>
        <taxon>Pseudomonadati</taxon>
        <taxon>Pseudomonadota</taxon>
        <taxon>Gammaproteobacteria</taxon>
        <taxon>Moraxellales</taxon>
        <taxon>Moraxellaceae</taxon>
        <taxon>Acinetobacter</taxon>
    </lineage>
</organism>
<name>N8Q440_9GAMM</name>